<dbReference type="KEGG" id="mlr:MELLADRAFT_69696"/>
<dbReference type="InParanoid" id="F4SBS9"/>
<dbReference type="HOGENOM" id="CLU_168434_0_0_1"/>
<keyword evidence="3" id="KW-1185">Reference proteome</keyword>
<dbReference type="AlphaFoldDB" id="F4SBS9"/>
<evidence type="ECO:0000313" key="3">
    <source>
        <dbReference type="Proteomes" id="UP000001072"/>
    </source>
</evidence>
<dbReference type="VEuPathDB" id="FungiDB:MELLADRAFT_69696"/>
<reference evidence="3" key="1">
    <citation type="journal article" date="2011" name="Proc. Natl. Acad. Sci. U.S.A.">
        <title>Obligate biotrophy features unraveled by the genomic analysis of rust fungi.</title>
        <authorList>
            <person name="Duplessis S."/>
            <person name="Cuomo C.A."/>
            <person name="Lin Y.-C."/>
            <person name="Aerts A."/>
            <person name="Tisserant E."/>
            <person name="Veneault-Fourrey C."/>
            <person name="Joly D.L."/>
            <person name="Hacquard S."/>
            <person name="Amselem J."/>
            <person name="Cantarel B.L."/>
            <person name="Chiu R."/>
            <person name="Coutinho P.M."/>
            <person name="Feau N."/>
            <person name="Field M."/>
            <person name="Frey P."/>
            <person name="Gelhaye E."/>
            <person name="Goldberg J."/>
            <person name="Grabherr M.G."/>
            <person name="Kodira C.D."/>
            <person name="Kohler A."/>
            <person name="Kuees U."/>
            <person name="Lindquist E.A."/>
            <person name="Lucas S.M."/>
            <person name="Mago R."/>
            <person name="Mauceli E."/>
            <person name="Morin E."/>
            <person name="Murat C."/>
            <person name="Pangilinan J.L."/>
            <person name="Park R."/>
            <person name="Pearson M."/>
            <person name="Quesneville H."/>
            <person name="Rouhier N."/>
            <person name="Sakthikumar S."/>
            <person name="Salamov A.A."/>
            <person name="Schmutz J."/>
            <person name="Selles B."/>
            <person name="Shapiro H."/>
            <person name="Tanguay P."/>
            <person name="Tuskan G.A."/>
            <person name="Henrissat B."/>
            <person name="Van de Peer Y."/>
            <person name="Rouze P."/>
            <person name="Ellis J.G."/>
            <person name="Dodds P.N."/>
            <person name="Schein J.E."/>
            <person name="Zhong S."/>
            <person name="Hamelin R.C."/>
            <person name="Grigoriev I.V."/>
            <person name="Szabo L.J."/>
            <person name="Martin F."/>
        </authorList>
    </citation>
    <scope>NUCLEOTIDE SEQUENCE [LARGE SCALE GENOMIC DNA]</scope>
    <source>
        <strain evidence="3">98AG31 / pathotype 3-4-7</strain>
    </source>
</reference>
<proteinExistence type="predicted"/>
<accession>F4SBS9</accession>
<sequence length="113" mass="13204">MEALHSTLMQRSCRIWLRWQEKICTLVNWTSPPLGCSEEVDREKCTRWRNMVKLSRAEWERMVQGVTIEGEGGEDEEDAAEGEEDALNAADDVEQYEVDEKVDENEGPEWIHY</sequence>
<feature type="region of interest" description="Disordered" evidence="1">
    <location>
        <begin position="69"/>
        <end position="113"/>
    </location>
</feature>
<dbReference type="EMBL" id="GL883194">
    <property type="protein sequence ID" value="EGF97898.1"/>
    <property type="molecule type" value="Genomic_DNA"/>
</dbReference>
<evidence type="ECO:0000256" key="1">
    <source>
        <dbReference type="SAM" id="MobiDB-lite"/>
    </source>
</evidence>
<feature type="compositionally biased region" description="Acidic residues" evidence="1">
    <location>
        <begin position="71"/>
        <end position="107"/>
    </location>
</feature>
<dbReference type="GeneID" id="18931295"/>
<protein>
    <submittedName>
        <fullName evidence="2">Uncharacterized protein</fullName>
    </submittedName>
</protein>
<dbReference type="RefSeq" id="XP_007418831.1">
    <property type="nucleotide sequence ID" value="XM_007418769.1"/>
</dbReference>
<gene>
    <name evidence="2" type="ORF">MELLADRAFT_69696</name>
</gene>
<name>F4SBS9_MELLP</name>
<dbReference type="Proteomes" id="UP000001072">
    <property type="component" value="Unassembled WGS sequence"/>
</dbReference>
<organism evidence="3">
    <name type="scientific">Melampsora larici-populina (strain 98AG31 / pathotype 3-4-7)</name>
    <name type="common">Poplar leaf rust fungus</name>
    <dbReference type="NCBI Taxonomy" id="747676"/>
    <lineage>
        <taxon>Eukaryota</taxon>
        <taxon>Fungi</taxon>
        <taxon>Dikarya</taxon>
        <taxon>Basidiomycota</taxon>
        <taxon>Pucciniomycotina</taxon>
        <taxon>Pucciniomycetes</taxon>
        <taxon>Pucciniales</taxon>
        <taxon>Melampsoraceae</taxon>
        <taxon>Melampsora</taxon>
    </lineage>
</organism>
<evidence type="ECO:0000313" key="2">
    <source>
        <dbReference type="EMBL" id="EGF97898.1"/>
    </source>
</evidence>